<organism evidence="1 2">
    <name type="scientific">Candidatus Epulonipiscium fishelsonii</name>
    <dbReference type="NCBI Taxonomy" id="77094"/>
    <lineage>
        <taxon>Bacteria</taxon>
        <taxon>Bacillati</taxon>
        <taxon>Bacillota</taxon>
        <taxon>Clostridia</taxon>
        <taxon>Lachnospirales</taxon>
        <taxon>Lachnospiraceae</taxon>
        <taxon>Candidatus Epulonipiscium</taxon>
    </lineage>
</organism>
<sequence>MTFRDAINSPQTFLFCGLGVLLVTLIILYYLVFSIKHAKALGVTNQELMTVVKTTISVSFGPALSILVPLFALISVLGSAWSWLRLSVIGSAAMELIVANMAILADGYTELLPDVLPAEAFGLLTLSISIGVCAGTVLNLFCNKFYSQSFQKLRQKNSSITKQITDVLFSGLIIGVIGPGIFKLGTDVPFYIDFKYTLVFLTSLCSVGVLGILAKKYNLKALINYGFSISLLIGMGSAIVYFNIIP</sequence>
<proteinExistence type="predicted"/>
<accession>A0ACC8XH88</accession>
<reference evidence="1" key="1">
    <citation type="submission" date="2016-08" db="EMBL/GenBank/DDBJ databases">
        <authorList>
            <person name="Ngugi D.K."/>
            <person name="Miyake S."/>
            <person name="Stingl U."/>
        </authorList>
    </citation>
    <scope>NUCLEOTIDE SEQUENCE</scope>
    <source>
        <strain evidence="1">SCG-B11WGA-EpuloA1</strain>
    </source>
</reference>
<evidence type="ECO:0000313" key="1">
    <source>
        <dbReference type="EMBL" id="ONI42952.1"/>
    </source>
</evidence>
<name>A0ACC8XH88_9FIRM</name>
<comment type="caution">
    <text evidence="1">The sequence shown here is derived from an EMBL/GenBank/DDBJ whole genome shotgun (WGS) entry which is preliminary data.</text>
</comment>
<evidence type="ECO:0000313" key="2">
    <source>
        <dbReference type="Proteomes" id="UP000188605"/>
    </source>
</evidence>
<gene>
    <name evidence="1" type="ORF">AN396_01610</name>
</gene>
<protein>
    <submittedName>
        <fullName evidence="1">Uncharacterized protein</fullName>
    </submittedName>
</protein>
<dbReference type="EMBL" id="LJDB01000002">
    <property type="protein sequence ID" value="ONI42952.1"/>
    <property type="molecule type" value="Genomic_DNA"/>
</dbReference>
<dbReference type="Proteomes" id="UP000188605">
    <property type="component" value="Unassembled WGS sequence"/>
</dbReference>
<keyword evidence="2" id="KW-1185">Reference proteome</keyword>